<keyword evidence="4 5" id="KW-0472">Membrane</keyword>
<keyword evidence="6" id="KW-1185">Reference proteome</keyword>
<evidence type="ECO:0000313" key="7">
    <source>
        <dbReference type="WBParaSite" id="ACAC_0000619701-mRNA-1"/>
    </source>
</evidence>
<name>A0A0K0D802_ANGCA</name>
<dbReference type="InterPro" id="IPR001708">
    <property type="entry name" value="YidC/ALB3/OXA1/COX18"/>
</dbReference>
<evidence type="ECO:0000256" key="2">
    <source>
        <dbReference type="ARBA" id="ARBA00022692"/>
    </source>
</evidence>
<keyword evidence="3 5" id="KW-1133">Transmembrane helix</keyword>
<protein>
    <submittedName>
        <fullName evidence="7">TLC domain-containing protein</fullName>
    </submittedName>
</protein>
<dbReference type="GO" id="GO:0032979">
    <property type="term" value="P:protein insertion into mitochondrial inner membrane from matrix"/>
    <property type="evidence" value="ECO:0007669"/>
    <property type="project" value="TreeGrafter"/>
</dbReference>
<dbReference type="WBParaSite" id="ACAC_0000619701-mRNA-1">
    <property type="protein sequence ID" value="ACAC_0000619701-mRNA-1"/>
    <property type="gene ID" value="ACAC_0000619701"/>
</dbReference>
<dbReference type="GO" id="GO:0005743">
    <property type="term" value="C:mitochondrial inner membrane"/>
    <property type="evidence" value="ECO:0007669"/>
    <property type="project" value="TreeGrafter"/>
</dbReference>
<dbReference type="GO" id="GO:0033617">
    <property type="term" value="P:mitochondrial respiratory chain complex IV assembly"/>
    <property type="evidence" value="ECO:0007669"/>
    <property type="project" value="TreeGrafter"/>
</dbReference>
<dbReference type="STRING" id="6313.A0A0K0D802"/>
<comment type="subcellular location">
    <subcellularLocation>
        <location evidence="1">Membrane</location>
        <topology evidence="1">Multi-pass membrane protein</topology>
    </subcellularLocation>
</comment>
<organism evidence="6 7">
    <name type="scientific">Angiostrongylus cantonensis</name>
    <name type="common">Rat lungworm</name>
    <dbReference type="NCBI Taxonomy" id="6313"/>
    <lineage>
        <taxon>Eukaryota</taxon>
        <taxon>Metazoa</taxon>
        <taxon>Ecdysozoa</taxon>
        <taxon>Nematoda</taxon>
        <taxon>Chromadorea</taxon>
        <taxon>Rhabditida</taxon>
        <taxon>Rhabditina</taxon>
        <taxon>Rhabditomorpha</taxon>
        <taxon>Strongyloidea</taxon>
        <taxon>Metastrongylidae</taxon>
        <taxon>Angiostrongylus</taxon>
    </lineage>
</organism>
<evidence type="ECO:0000256" key="3">
    <source>
        <dbReference type="ARBA" id="ARBA00022989"/>
    </source>
</evidence>
<sequence length="98" mass="11297">LAEIIPQYIVDQRLQSSRIQNLKMCTIPLWIFSSFAVRNIVNSDFHPSIPGGLWVSDMLAPDPYFILPVVVGLFGFLNLYVSYWSIFHCRLSFMNKSI</sequence>
<keyword evidence="2 5" id="KW-0812">Transmembrane</keyword>
<reference evidence="7" key="2">
    <citation type="submission" date="2017-02" db="UniProtKB">
        <authorList>
            <consortium name="WormBaseParasite"/>
        </authorList>
    </citation>
    <scope>IDENTIFICATION</scope>
</reference>
<dbReference type="Proteomes" id="UP000035642">
    <property type="component" value="Unassembled WGS sequence"/>
</dbReference>
<proteinExistence type="predicted"/>
<dbReference type="AlphaFoldDB" id="A0A0K0D802"/>
<feature type="transmembrane region" description="Helical" evidence="5">
    <location>
        <begin position="64"/>
        <end position="86"/>
    </location>
</feature>
<evidence type="ECO:0000256" key="5">
    <source>
        <dbReference type="SAM" id="Phobius"/>
    </source>
</evidence>
<dbReference type="PANTHER" id="PTHR12428">
    <property type="entry name" value="OXA1"/>
    <property type="match status" value="1"/>
</dbReference>
<evidence type="ECO:0000256" key="1">
    <source>
        <dbReference type="ARBA" id="ARBA00004141"/>
    </source>
</evidence>
<evidence type="ECO:0000313" key="6">
    <source>
        <dbReference type="Proteomes" id="UP000035642"/>
    </source>
</evidence>
<evidence type="ECO:0000256" key="4">
    <source>
        <dbReference type="ARBA" id="ARBA00023136"/>
    </source>
</evidence>
<accession>A0A0K0D802</accession>
<dbReference type="PANTHER" id="PTHR12428:SF65">
    <property type="entry name" value="CYTOCHROME C OXIDASE ASSEMBLY PROTEIN COX18, MITOCHONDRIAL"/>
    <property type="match status" value="1"/>
</dbReference>
<reference evidence="6" key="1">
    <citation type="submission" date="2012-09" db="EMBL/GenBank/DDBJ databases">
        <authorList>
            <person name="Martin A.A."/>
        </authorList>
    </citation>
    <scope>NUCLEOTIDE SEQUENCE</scope>
</reference>
<dbReference type="GO" id="GO:0032977">
    <property type="term" value="F:membrane insertase activity"/>
    <property type="evidence" value="ECO:0007669"/>
    <property type="project" value="InterPro"/>
</dbReference>